<dbReference type="InterPro" id="IPR029057">
    <property type="entry name" value="PRTase-like"/>
</dbReference>
<dbReference type="FunFam" id="3.40.50.300:FF:000339">
    <property type="entry name" value="Uridine kinase"/>
    <property type="match status" value="1"/>
</dbReference>
<dbReference type="PROSITE" id="PS50165">
    <property type="entry name" value="UVRC"/>
    <property type="match status" value="1"/>
</dbReference>
<keyword evidence="15" id="KW-0325">Glycoprotein</keyword>
<evidence type="ECO:0000256" key="7">
    <source>
        <dbReference type="ARBA" id="ARBA00022676"/>
    </source>
</evidence>
<dbReference type="Proteomes" id="UP000327157">
    <property type="component" value="Chromosome 9"/>
</dbReference>
<comment type="pathway">
    <text evidence="1 17">Pyrimidine metabolism; UMP biosynthesis via salvage pathway; UMP from uridine: step 1/1.</text>
</comment>
<dbReference type="GO" id="GO:0044206">
    <property type="term" value="P:UMP salvage"/>
    <property type="evidence" value="ECO:0007669"/>
    <property type="project" value="UniProtKB-UniPathway"/>
</dbReference>
<comment type="similarity">
    <text evidence="4">In the C-terminal section; belongs to the UPRTase family.</text>
</comment>
<keyword evidence="10 17" id="KW-0547">Nucleotide-binding</keyword>
<keyword evidence="12" id="KW-0249">Electron transport</keyword>
<dbReference type="NCBIfam" id="TIGR00235">
    <property type="entry name" value="udk"/>
    <property type="match status" value="1"/>
</dbReference>
<dbReference type="Gene3D" id="3.40.50.1820">
    <property type="entry name" value="alpha/beta hydrolase"/>
    <property type="match status" value="1"/>
</dbReference>
<comment type="pathway">
    <text evidence="2 17">Pyrimidine metabolism; CTP biosynthesis via salvage pathway; CTP from cytidine: step 1/3.</text>
</comment>
<keyword evidence="11 17" id="KW-0418">Kinase</keyword>
<dbReference type="GO" id="GO:0016757">
    <property type="term" value="F:glycosyltransferase activity"/>
    <property type="evidence" value="ECO:0007669"/>
    <property type="project" value="UniProtKB-KW"/>
</dbReference>
<evidence type="ECO:0000256" key="6">
    <source>
        <dbReference type="ARBA" id="ARBA00022533"/>
    </source>
</evidence>
<feature type="domain" description="Phytocyanin" evidence="20">
    <location>
        <begin position="683"/>
        <end position="783"/>
    </location>
</feature>
<feature type="region of interest" description="Disordered" evidence="18">
    <location>
        <begin position="23"/>
        <end position="47"/>
    </location>
</feature>
<keyword evidence="16" id="KW-0511">Multifunctional enzyme</keyword>
<evidence type="ECO:0000256" key="18">
    <source>
        <dbReference type="SAM" id="MobiDB-lite"/>
    </source>
</evidence>
<keyword evidence="22" id="KW-1185">Reference proteome</keyword>
<reference evidence="22" key="2">
    <citation type="submission" date="2019-10" db="EMBL/GenBank/DDBJ databases">
        <title>A de novo genome assembly of a pear dwarfing rootstock.</title>
        <authorList>
            <person name="Wang F."/>
            <person name="Wang J."/>
            <person name="Li S."/>
            <person name="Zhang Y."/>
            <person name="Fang M."/>
            <person name="Ma L."/>
            <person name="Zhao Y."/>
            <person name="Jiang S."/>
        </authorList>
    </citation>
    <scope>NUCLEOTIDE SEQUENCE [LARGE SCALE GENOMIC DNA]</scope>
</reference>
<dbReference type="GO" id="GO:0004849">
    <property type="term" value="F:uridine kinase activity"/>
    <property type="evidence" value="ECO:0007669"/>
    <property type="project" value="UniProtKB-EC"/>
</dbReference>
<organism evidence="21 22">
    <name type="scientific">Pyrus ussuriensis x Pyrus communis</name>
    <dbReference type="NCBI Taxonomy" id="2448454"/>
    <lineage>
        <taxon>Eukaryota</taxon>
        <taxon>Viridiplantae</taxon>
        <taxon>Streptophyta</taxon>
        <taxon>Embryophyta</taxon>
        <taxon>Tracheophyta</taxon>
        <taxon>Spermatophyta</taxon>
        <taxon>Magnoliopsida</taxon>
        <taxon>eudicotyledons</taxon>
        <taxon>Gunneridae</taxon>
        <taxon>Pentapetalae</taxon>
        <taxon>rosids</taxon>
        <taxon>fabids</taxon>
        <taxon>Rosales</taxon>
        <taxon>Rosaceae</taxon>
        <taxon>Amygdaloideae</taxon>
        <taxon>Maleae</taxon>
        <taxon>Pyrus</taxon>
    </lineage>
</organism>
<dbReference type="SUPFAM" id="SSF49503">
    <property type="entry name" value="Cupredoxins"/>
    <property type="match status" value="1"/>
</dbReference>
<dbReference type="EMBL" id="SMOL01000458">
    <property type="protein sequence ID" value="KAB2614089.1"/>
    <property type="molecule type" value="Genomic_DNA"/>
</dbReference>
<dbReference type="SUPFAM" id="SSF53474">
    <property type="entry name" value="alpha/beta-Hydrolases"/>
    <property type="match status" value="1"/>
</dbReference>
<dbReference type="UniPathway" id="UPA00574">
    <property type="reaction ID" value="UER00637"/>
</dbReference>
<dbReference type="GO" id="GO:0044211">
    <property type="term" value="P:CTP salvage"/>
    <property type="evidence" value="ECO:0007669"/>
    <property type="project" value="UniProtKB-UniPathway"/>
</dbReference>
<dbReference type="GO" id="GO:0009507">
    <property type="term" value="C:chloroplast"/>
    <property type="evidence" value="ECO:0007669"/>
    <property type="project" value="UniProtKB-ARBA"/>
</dbReference>
<dbReference type="GO" id="GO:0046872">
    <property type="term" value="F:metal ion binding"/>
    <property type="evidence" value="ECO:0007669"/>
    <property type="project" value="UniProtKB-KW"/>
</dbReference>
<dbReference type="GO" id="GO:2000904">
    <property type="term" value="P:regulation of starch metabolic process"/>
    <property type="evidence" value="ECO:0007669"/>
    <property type="project" value="UniProtKB-ARBA"/>
</dbReference>
<dbReference type="GO" id="GO:0005525">
    <property type="term" value="F:GTP binding"/>
    <property type="evidence" value="ECO:0007669"/>
    <property type="project" value="UniProtKB-KW"/>
</dbReference>
<dbReference type="Pfam" id="PF02298">
    <property type="entry name" value="Cu_bind_like"/>
    <property type="match status" value="1"/>
</dbReference>
<dbReference type="AlphaFoldDB" id="A0A5N5GF13"/>
<sequence>MSENAMTIDCVMEKASGPHFSGLRFDGILSSPPPSSSPGPSTNLAADPHAAKQPFVIGVSGGTASGKTTVCDMIIQQLHDHRVVLVNQDSFYRGLTPEESERVHEYNFDHPDAFDTEQLLDCIQKLKNGQSVQVPIYDFKTHRRKSDSFRQVNASDVIILEGILVFHDQHVRNLMNMKIFVDTDADVRLARRIRRDTVERGRDINSVLEMYAKFVKPAFDDFVHPSKKYADVIIPQGGENHVAIDLIVQHIRTKLGQHDLCKIYPNVYVIQSTFQIRGMHTLIRDREISKHDFVFYSDRLIRLVVEHGLGHLPFTEKQIITPTGSVYTGVDFCKKLCAVSIVRSGESMENALRACCKGIKIGKILIHRVGDNGKQLIYEKLPKDISERHVLLLDPVLATGNSANQAIELLIQKGVPEAHIIFLNLISAPEGIHCVSKRFPSLKIVTSEIDVALNEEFRVIPGMGEFEGKLVDQMKSAALLSPIAYLSHMNTALGVAAAKAFVGEITMLFGLAEFNLKGDPAAQFLKALCKNCCLNYSTIDVFLENEPQSTSTKNMVHLAQTVRDGKLAKYNYGRPDLNSMHYGGFNPPVYNLSNIPHDLPLFLSYGGQDALSDLRNVARLLDSLKLHDVGKLTVQYIENYAHADFIMGLNAKDIVYNQRMGRTNTVLLVLVFAALFTKESLAAQHVVGGSQGWEESTDLNSWASGEKFKVGDQLVFKYTSGLHSVVELPNESAYKSCDTGNALDSKSSGNDVVKLTKAGTRYFACGTLGHCGQGMKMKITTVARNAPSSSSSPSSSVAAASSSSSLHSVTSLFGIAALSVPLLLSMF</sequence>
<keyword evidence="9" id="KW-0479">Metal-binding</keyword>
<keyword evidence="6" id="KW-0021">Allosteric enzyme</keyword>
<evidence type="ECO:0000256" key="12">
    <source>
        <dbReference type="ARBA" id="ARBA00022982"/>
    </source>
</evidence>
<evidence type="ECO:0000256" key="8">
    <source>
        <dbReference type="ARBA" id="ARBA00022679"/>
    </source>
</evidence>
<evidence type="ECO:0000256" key="5">
    <source>
        <dbReference type="ARBA" id="ARBA00022448"/>
    </source>
</evidence>
<dbReference type="Gene3D" id="3.40.50.2020">
    <property type="match status" value="1"/>
</dbReference>
<evidence type="ECO:0000256" key="3">
    <source>
        <dbReference type="ARBA" id="ARBA00008173"/>
    </source>
</evidence>
<dbReference type="PROSITE" id="PS51485">
    <property type="entry name" value="PHYTOCYANIN"/>
    <property type="match status" value="1"/>
</dbReference>
<dbReference type="InterPro" id="IPR027417">
    <property type="entry name" value="P-loop_NTPase"/>
</dbReference>
<name>A0A5N5GF13_9ROSA</name>
<comment type="catalytic activity">
    <reaction evidence="17">
        <text>cytidine + ATP = CMP + ADP + H(+)</text>
        <dbReference type="Rhea" id="RHEA:24674"/>
        <dbReference type="ChEBI" id="CHEBI:15378"/>
        <dbReference type="ChEBI" id="CHEBI:17562"/>
        <dbReference type="ChEBI" id="CHEBI:30616"/>
        <dbReference type="ChEBI" id="CHEBI:60377"/>
        <dbReference type="ChEBI" id="CHEBI:456216"/>
        <dbReference type="EC" id="2.7.1.48"/>
    </reaction>
</comment>
<dbReference type="SUPFAM" id="SSF53271">
    <property type="entry name" value="PRTase-like"/>
    <property type="match status" value="1"/>
</dbReference>
<evidence type="ECO:0000256" key="17">
    <source>
        <dbReference type="RuleBase" id="RU003825"/>
    </source>
</evidence>
<dbReference type="PANTHER" id="PTHR10285">
    <property type="entry name" value="URIDINE KINASE"/>
    <property type="match status" value="1"/>
</dbReference>
<keyword evidence="13" id="KW-0186">Copper</keyword>
<dbReference type="Gene3D" id="2.60.40.420">
    <property type="entry name" value="Cupredoxins - blue copper proteins"/>
    <property type="match status" value="1"/>
</dbReference>
<comment type="similarity">
    <text evidence="17">Belongs to the uridine kinase family.</text>
</comment>
<dbReference type="CDD" id="cd02023">
    <property type="entry name" value="UMPK"/>
    <property type="match status" value="1"/>
</dbReference>
<dbReference type="FunFam" id="2.60.40.420:FF:000003">
    <property type="entry name" value="Blue copper"/>
    <property type="match status" value="1"/>
</dbReference>
<evidence type="ECO:0000256" key="13">
    <source>
        <dbReference type="ARBA" id="ARBA00023008"/>
    </source>
</evidence>
<dbReference type="InterPro" id="IPR000764">
    <property type="entry name" value="Uridine_kinase-like"/>
</dbReference>
<keyword evidence="5" id="KW-0813">Transport</keyword>
<proteinExistence type="inferred from homology"/>
<evidence type="ECO:0000256" key="2">
    <source>
        <dbReference type="ARBA" id="ARBA00004784"/>
    </source>
</evidence>
<dbReference type="InterPro" id="IPR003245">
    <property type="entry name" value="Phytocyanin_dom"/>
</dbReference>
<evidence type="ECO:0000259" key="20">
    <source>
        <dbReference type="PROSITE" id="PS51485"/>
    </source>
</evidence>
<dbReference type="OrthoDB" id="106623at2759"/>
<dbReference type="Pfam" id="PF00485">
    <property type="entry name" value="PRK"/>
    <property type="match status" value="1"/>
</dbReference>
<dbReference type="SUPFAM" id="SSF52540">
    <property type="entry name" value="P-loop containing nucleoside triphosphate hydrolases"/>
    <property type="match status" value="1"/>
</dbReference>
<dbReference type="InterPro" id="IPR000836">
    <property type="entry name" value="PRTase_dom"/>
</dbReference>
<dbReference type="PRINTS" id="PR00988">
    <property type="entry name" value="URIDINKINASE"/>
</dbReference>
<evidence type="ECO:0000256" key="1">
    <source>
        <dbReference type="ARBA" id="ARBA00004690"/>
    </source>
</evidence>
<feature type="domain" description="UvrC family homology region profile" evidence="19">
    <location>
        <begin position="160"/>
        <end position="243"/>
    </location>
</feature>
<dbReference type="InterPro" id="IPR001162">
    <property type="entry name" value="UvrC_RNase_H_dom"/>
</dbReference>
<evidence type="ECO:0000256" key="10">
    <source>
        <dbReference type="ARBA" id="ARBA00022741"/>
    </source>
</evidence>
<dbReference type="EC" id="2.7.1.48" evidence="17"/>
<keyword evidence="14" id="KW-0342">GTP-binding</keyword>
<comment type="similarity">
    <text evidence="3">In the N-terminal section; belongs to the uridine kinase family.</text>
</comment>
<reference evidence="21 22" key="1">
    <citation type="submission" date="2019-09" db="EMBL/GenBank/DDBJ databases">
        <authorList>
            <person name="Ou C."/>
        </authorList>
    </citation>
    <scope>NUCLEOTIDE SEQUENCE [LARGE SCALE GENOMIC DNA]</scope>
    <source>
        <strain evidence="21">S2</strain>
        <tissue evidence="21">Leaf</tissue>
    </source>
</reference>
<dbReference type="UniPathway" id="UPA00579">
    <property type="reaction ID" value="UER00640"/>
</dbReference>
<dbReference type="Gene3D" id="3.40.50.300">
    <property type="entry name" value="P-loop containing nucleotide triphosphate hydrolases"/>
    <property type="match status" value="1"/>
</dbReference>
<dbReference type="InterPro" id="IPR029058">
    <property type="entry name" value="AB_hydrolase_fold"/>
</dbReference>
<evidence type="ECO:0000256" key="16">
    <source>
        <dbReference type="ARBA" id="ARBA00023268"/>
    </source>
</evidence>
<gene>
    <name evidence="21" type="ORF">D8674_036405</name>
</gene>
<keyword evidence="7" id="KW-0328">Glycosyltransferase</keyword>
<accession>A0A5N5GF13</accession>
<comment type="catalytic activity">
    <reaction evidence="17">
        <text>uridine + ATP = UMP + ADP + H(+)</text>
        <dbReference type="Rhea" id="RHEA:16825"/>
        <dbReference type="ChEBI" id="CHEBI:15378"/>
        <dbReference type="ChEBI" id="CHEBI:16704"/>
        <dbReference type="ChEBI" id="CHEBI:30616"/>
        <dbReference type="ChEBI" id="CHEBI:57865"/>
        <dbReference type="ChEBI" id="CHEBI:456216"/>
        <dbReference type="EC" id="2.7.1.48"/>
    </reaction>
</comment>
<comment type="caution">
    <text evidence="21">The sequence shown here is derived from an EMBL/GenBank/DDBJ whole genome shotgun (WGS) entry which is preliminary data.</text>
</comment>
<dbReference type="InterPro" id="IPR008972">
    <property type="entry name" value="Cupredoxin"/>
</dbReference>
<reference evidence="21 22" key="3">
    <citation type="submission" date="2019-11" db="EMBL/GenBank/DDBJ databases">
        <title>A de novo genome assembly of a pear dwarfing rootstock.</title>
        <authorList>
            <person name="Wang F."/>
            <person name="Wang J."/>
            <person name="Li S."/>
            <person name="Zhang Y."/>
            <person name="Fang M."/>
            <person name="Ma L."/>
            <person name="Zhao Y."/>
            <person name="Jiang S."/>
        </authorList>
    </citation>
    <scope>NUCLEOTIDE SEQUENCE [LARGE SCALE GENOMIC DNA]</scope>
    <source>
        <strain evidence="21">S2</strain>
        <tissue evidence="21">Leaf</tissue>
    </source>
</reference>
<evidence type="ECO:0000256" key="11">
    <source>
        <dbReference type="ARBA" id="ARBA00022777"/>
    </source>
</evidence>
<evidence type="ECO:0000313" key="22">
    <source>
        <dbReference type="Proteomes" id="UP000327157"/>
    </source>
</evidence>
<evidence type="ECO:0000313" key="21">
    <source>
        <dbReference type="EMBL" id="KAB2614089.1"/>
    </source>
</evidence>
<dbReference type="NCBIfam" id="NF004018">
    <property type="entry name" value="PRK05480.1"/>
    <property type="match status" value="1"/>
</dbReference>
<keyword evidence="8 17" id="KW-0808">Transferase</keyword>
<dbReference type="FunFam" id="3.40.50.2020:FF:000015">
    <property type="entry name" value="Uridine kinase"/>
    <property type="match status" value="1"/>
</dbReference>
<dbReference type="CDD" id="cd04216">
    <property type="entry name" value="Phytocyanin"/>
    <property type="match status" value="1"/>
</dbReference>
<dbReference type="GO" id="GO:0043771">
    <property type="term" value="F:cytidine kinase activity"/>
    <property type="evidence" value="ECO:0007669"/>
    <property type="project" value="RHEA"/>
</dbReference>
<dbReference type="GO" id="GO:0009055">
    <property type="term" value="F:electron transfer activity"/>
    <property type="evidence" value="ECO:0007669"/>
    <property type="project" value="InterPro"/>
</dbReference>
<evidence type="ECO:0000256" key="15">
    <source>
        <dbReference type="ARBA" id="ARBA00023180"/>
    </source>
</evidence>
<dbReference type="GO" id="GO:0005524">
    <property type="term" value="F:ATP binding"/>
    <property type="evidence" value="ECO:0007669"/>
    <property type="project" value="UniProtKB-KW"/>
</dbReference>
<dbReference type="Pfam" id="PF14681">
    <property type="entry name" value="UPRTase"/>
    <property type="match status" value="1"/>
</dbReference>
<evidence type="ECO:0000256" key="4">
    <source>
        <dbReference type="ARBA" id="ARBA00010723"/>
    </source>
</evidence>
<dbReference type="InterPro" id="IPR006083">
    <property type="entry name" value="PRK/URK"/>
</dbReference>
<dbReference type="GO" id="GO:0009381">
    <property type="term" value="F:excinuclease ABC activity"/>
    <property type="evidence" value="ECO:0007669"/>
    <property type="project" value="InterPro"/>
</dbReference>
<evidence type="ECO:0000256" key="9">
    <source>
        <dbReference type="ARBA" id="ARBA00022723"/>
    </source>
</evidence>
<keyword evidence="17" id="KW-0067">ATP-binding</keyword>
<evidence type="ECO:0000259" key="19">
    <source>
        <dbReference type="PROSITE" id="PS50165"/>
    </source>
</evidence>
<evidence type="ECO:0000256" key="14">
    <source>
        <dbReference type="ARBA" id="ARBA00023134"/>
    </source>
</evidence>
<dbReference type="CDD" id="cd06223">
    <property type="entry name" value="PRTases_typeI"/>
    <property type="match status" value="1"/>
</dbReference>
<protein>
    <recommendedName>
        <fullName evidence="17">Uridine kinase</fullName>
        <ecNumber evidence="17">2.7.1.48</ecNumber>
    </recommendedName>
</protein>